<dbReference type="PANTHER" id="PTHR11334:SF34">
    <property type="entry name" value="MAS-RELATED G-PROTEIN COUPLED RECEPTOR MEMBER X3"/>
    <property type="match status" value="1"/>
</dbReference>
<dbReference type="PROSITE" id="PS00237">
    <property type="entry name" value="G_PROTEIN_RECEP_F1_1"/>
    <property type="match status" value="1"/>
</dbReference>
<dbReference type="InParanoid" id="A0A6P3VDX1"/>
<feature type="transmembrane region" description="Helical" evidence="9">
    <location>
        <begin position="220"/>
        <end position="248"/>
    </location>
</feature>
<keyword evidence="7 8" id="KW-0807">Transducer</keyword>
<accession>A0A6P3VDX1</accession>
<organism evidence="11 12">
    <name type="scientific">Octodon degus</name>
    <name type="common">Degu</name>
    <name type="synonym">Sciurus degus</name>
    <dbReference type="NCBI Taxonomy" id="10160"/>
    <lineage>
        <taxon>Eukaryota</taxon>
        <taxon>Metazoa</taxon>
        <taxon>Chordata</taxon>
        <taxon>Craniata</taxon>
        <taxon>Vertebrata</taxon>
        <taxon>Euteleostomi</taxon>
        <taxon>Mammalia</taxon>
        <taxon>Eutheria</taxon>
        <taxon>Euarchontoglires</taxon>
        <taxon>Glires</taxon>
        <taxon>Rodentia</taxon>
        <taxon>Hystricomorpha</taxon>
        <taxon>Octodontidae</taxon>
        <taxon>Octodon</taxon>
    </lineage>
</organism>
<proteinExistence type="inferred from homology"/>
<keyword evidence="3 9" id="KW-1133">Transmembrane helix</keyword>
<feature type="transmembrane region" description="Helical" evidence="9">
    <location>
        <begin position="260"/>
        <end position="281"/>
    </location>
</feature>
<evidence type="ECO:0000256" key="9">
    <source>
        <dbReference type="SAM" id="Phobius"/>
    </source>
</evidence>
<keyword evidence="6 8" id="KW-0675">Receptor</keyword>
<dbReference type="GO" id="GO:0004930">
    <property type="term" value="F:G protein-coupled receptor activity"/>
    <property type="evidence" value="ECO:0007669"/>
    <property type="project" value="UniProtKB-KW"/>
</dbReference>
<evidence type="ECO:0000256" key="4">
    <source>
        <dbReference type="ARBA" id="ARBA00023040"/>
    </source>
</evidence>
<reference evidence="12" key="1">
    <citation type="submission" date="2025-08" db="UniProtKB">
        <authorList>
            <consortium name="RefSeq"/>
        </authorList>
    </citation>
    <scope>IDENTIFICATION</scope>
</reference>
<keyword evidence="4 8" id="KW-0297">G-protein coupled receptor</keyword>
<feature type="transmembrane region" description="Helical" evidence="9">
    <location>
        <begin position="65"/>
        <end position="89"/>
    </location>
</feature>
<comment type="similarity">
    <text evidence="8">Belongs to the G-protein coupled receptor 1 family.</text>
</comment>
<evidence type="ECO:0000313" key="12">
    <source>
        <dbReference type="RefSeq" id="XP_012372713.1"/>
    </source>
</evidence>
<sequence length="303" mass="34279">MDPTTTPEEMELPIDMGSGTSSFLHCYETLIPDLLIVIIALVGMAGNGVVIHLQGCWMRRNTISVYILNLAASDFLLLCCYFIGSLLVLCLGRTYIYNPAIYANIAIIPYITGLSILSAISIERCLCVLWPIWYRSHRPRYTSAVVCTLFWTLSLFLGILDWYHSDFLDEVSGKSVGWKNVDFIIIAWLTFLFLTLSMSSLALAVKVLHRGSQRKPLTRLYLTILVTVLVFLICGLPFGIYWFLLFWLPVPAHHFLCHPYSVPIVLSCINSCANPIIYFLIGSFRQQHKTLKLALQRALQDSS</sequence>
<feature type="transmembrane region" description="Helical" evidence="9">
    <location>
        <begin position="101"/>
        <end position="120"/>
    </location>
</feature>
<evidence type="ECO:0000256" key="7">
    <source>
        <dbReference type="ARBA" id="ARBA00023224"/>
    </source>
</evidence>
<dbReference type="InterPro" id="IPR017452">
    <property type="entry name" value="GPCR_Rhodpsn_7TM"/>
</dbReference>
<feature type="transmembrane region" description="Helical" evidence="9">
    <location>
        <begin position="141"/>
        <end position="163"/>
    </location>
</feature>
<dbReference type="PRINTS" id="PR02108">
    <property type="entry name" value="MRGPCRFAMILY"/>
</dbReference>
<dbReference type="Proteomes" id="UP000515203">
    <property type="component" value="Unplaced"/>
</dbReference>
<evidence type="ECO:0000256" key="3">
    <source>
        <dbReference type="ARBA" id="ARBA00022989"/>
    </source>
</evidence>
<dbReference type="RefSeq" id="XP_012372713.1">
    <property type="nucleotide sequence ID" value="XM_012517259.2"/>
</dbReference>
<dbReference type="FunCoup" id="A0A6P3VDX1">
    <property type="interactions" value="30"/>
</dbReference>
<dbReference type="AlphaFoldDB" id="A0A6P3VDX1"/>
<evidence type="ECO:0000256" key="1">
    <source>
        <dbReference type="ARBA" id="ARBA00004141"/>
    </source>
</evidence>
<name>A0A6P3VDX1_OCTDE</name>
<evidence type="ECO:0000256" key="2">
    <source>
        <dbReference type="ARBA" id="ARBA00022692"/>
    </source>
</evidence>
<dbReference type="FunFam" id="1.20.1070.10:FF:000140">
    <property type="entry name" value="Mas-related G-protein coupled receptor member X2"/>
    <property type="match status" value="1"/>
</dbReference>
<dbReference type="SUPFAM" id="SSF81321">
    <property type="entry name" value="Family A G protein-coupled receptor-like"/>
    <property type="match status" value="1"/>
</dbReference>
<protein>
    <submittedName>
        <fullName evidence="12">Mas-related G-protein coupled receptor member X1-like</fullName>
    </submittedName>
</protein>
<gene>
    <name evidence="12" type="primary">LOC101584878</name>
</gene>
<comment type="subcellular location">
    <subcellularLocation>
        <location evidence="1">Membrane</location>
        <topology evidence="1">Multi-pass membrane protein</topology>
    </subcellularLocation>
</comment>
<feature type="transmembrane region" description="Helical" evidence="9">
    <location>
        <begin position="34"/>
        <end position="53"/>
    </location>
</feature>
<dbReference type="PROSITE" id="PS50262">
    <property type="entry name" value="G_PROTEIN_RECEP_F1_2"/>
    <property type="match status" value="1"/>
</dbReference>
<keyword evidence="11" id="KW-1185">Reference proteome</keyword>
<dbReference type="Pfam" id="PF00001">
    <property type="entry name" value="7tm_1"/>
    <property type="match status" value="1"/>
</dbReference>
<evidence type="ECO:0000256" key="8">
    <source>
        <dbReference type="RuleBase" id="RU000688"/>
    </source>
</evidence>
<feature type="domain" description="G-protein coupled receptors family 1 profile" evidence="10">
    <location>
        <begin position="46"/>
        <end position="278"/>
    </location>
</feature>
<evidence type="ECO:0000256" key="5">
    <source>
        <dbReference type="ARBA" id="ARBA00023136"/>
    </source>
</evidence>
<dbReference type="GeneID" id="101584878"/>
<dbReference type="PANTHER" id="PTHR11334">
    <property type="entry name" value="MAS-RELATED G-PROTEIN COUPLED RECEPTOR"/>
    <property type="match status" value="1"/>
</dbReference>
<dbReference type="InterPro" id="IPR026234">
    <property type="entry name" value="MRGPCRFAMILY"/>
</dbReference>
<evidence type="ECO:0000313" key="11">
    <source>
        <dbReference type="Proteomes" id="UP000515203"/>
    </source>
</evidence>
<evidence type="ECO:0000256" key="6">
    <source>
        <dbReference type="ARBA" id="ARBA00023170"/>
    </source>
</evidence>
<evidence type="ECO:0000259" key="10">
    <source>
        <dbReference type="PROSITE" id="PS50262"/>
    </source>
</evidence>
<dbReference type="GO" id="GO:0005886">
    <property type="term" value="C:plasma membrane"/>
    <property type="evidence" value="ECO:0007669"/>
    <property type="project" value="TreeGrafter"/>
</dbReference>
<feature type="transmembrane region" description="Helical" evidence="9">
    <location>
        <begin position="183"/>
        <end position="208"/>
    </location>
</feature>
<dbReference type="PRINTS" id="PR00237">
    <property type="entry name" value="GPCRRHODOPSN"/>
</dbReference>
<dbReference type="Gene3D" id="1.20.1070.10">
    <property type="entry name" value="Rhodopsin 7-helix transmembrane proteins"/>
    <property type="match status" value="1"/>
</dbReference>
<dbReference type="OrthoDB" id="9631784at2759"/>
<keyword evidence="5 9" id="KW-0472">Membrane</keyword>
<keyword evidence="2 8" id="KW-0812">Transmembrane</keyword>
<dbReference type="InterPro" id="IPR000276">
    <property type="entry name" value="GPCR_Rhodpsn"/>
</dbReference>